<dbReference type="SUPFAM" id="SSF55846">
    <property type="entry name" value="N-acetylmuramoyl-L-alanine amidase-like"/>
    <property type="match status" value="1"/>
</dbReference>
<feature type="domain" description="Peptidoglycan recognition protein family" evidence="1">
    <location>
        <begin position="215"/>
        <end position="371"/>
    </location>
</feature>
<accession>A0A8D5ZM39</accession>
<dbReference type="GO" id="GO:0009253">
    <property type="term" value="P:peptidoglycan catabolic process"/>
    <property type="evidence" value="ECO:0007669"/>
    <property type="project" value="InterPro"/>
</dbReference>
<organism evidence="2 3">
    <name type="scientific">Polycladomyces abyssicola</name>
    <dbReference type="NCBI Taxonomy" id="1125966"/>
    <lineage>
        <taxon>Bacteria</taxon>
        <taxon>Bacillati</taxon>
        <taxon>Bacillota</taxon>
        <taxon>Bacilli</taxon>
        <taxon>Bacillales</taxon>
        <taxon>Thermoactinomycetaceae</taxon>
        <taxon>Polycladomyces</taxon>
    </lineage>
</organism>
<dbReference type="RefSeq" id="WP_212773430.1">
    <property type="nucleotide sequence ID" value="NZ_AP024601.1"/>
</dbReference>
<dbReference type="InterPro" id="IPR051922">
    <property type="entry name" value="Bact_Sporulation_Assoc"/>
</dbReference>
<dbReference type="InterPro" id="IPR007253">
    <property type="entry name" value="Cell_wall-bd_2"/>
</dbReference>
<gene>
    <name evidence="2" type="ORF">JIR001_29570</name>
</gene>
<name>A0A8D5ZM39_9BACL</name>
<dbReference type="InterPro" id="IPR036505">
    <property type="entry name" value="Amidase/PGRP_sf"/>
</dbReference>
<dbReference type="InterPro" id="IPR002502">
    <property type="entry name" value="Amidase_domain"/>
</dbReference>
<dbReference type="GO" id="GO:0008745">
    <property type="term" value="F:N-acetylmuramoyl-L-alanine amidase activity"/>
    <property type="evidence" value="ECO:0007669"/>
    <property type="project" value="InterPro"/>
</dbReference>
<evidence type="ECO:0000259" key="1">
    <source>
        <dbReference type="SMART" id="SM00701"/>
    </source>
</evidence>
<dbReference type="SMART" id="SM00701">
    <property type="entry name" value="PGRP"/>
    <property type="match status" value="1"/>
</dbReference>
<proteinExistence type="predicted"/>
<dbReference type="CDD" id="cd06583">
    <property type="entry name" value="PGRP"/>
    <property type="match status" value="1"/>
</dbReference>
<reference evidence="2" key="2">
    <citation type="journal article" date="2021" name="Microbiol. Resour. Announc.">
        <title>Complete Genome Sequence of Polycladomyces abyssicola JIR-001T, Isolated from Hemipelagic Sediment in Deep Seawater.</title>
        <authorList>
            <person name="Tsubouchi T."/>
            <person name="Kaneko Y."/>
        </authorList>
    </citation>
    <scope>NUCLEOTIDE SEQUENCE</scope>
    <source>
        <strain evidence="2">JIR-001</strain>
    </source>
</reference>
<dbReference type="Pfam" id="PF01510">
    <property type="entry name" value="Amidase_2"/>
    <property type="match status" value="1"/>
</dbReference>
<dbReference type="Proteomes" id="UP000677436">
    <property type="component" value="Chromosome"/>
</dbReference>
<dbReference type="Gene3D" id="3.40.80.10">
    <property type="entry name" value="Peptidoglycan recognition protein-like"/>
    <property type="match status" value="1"/>
</dbReference>
<dbReference type="KEGG" id="pabs:JIR001_29570"/>
<evidence type="ECO:0000313" key="2">
    <source>
        <dbReference type="EMBL" id="BCU83174.1"/>
    </source>
</evidence>
<dbReference type="EMBL" id="AP024601">
    <property type="protein sequence ID" value="BCU83174.1"/>
    <property type="molecule type" value="Genomic_DNA"/>
</dbReference>
<dbReference type="GO" id="GO:0008270">
    <property type="term" value="F:zinc ion binding"/>
    <property type="evidence" value="ECO:0007669"/>
    <property type="project" value="InterPro"/>
</dbReference>
<dbReference type="InterPro" id="IPR006619">
    <property type="entry name" value="PGRP_domain_met/bac"/>
</dbReference>
<dbReference type="AlphaFoldDB" id="A0A8D5ZM39"/>
<dbReference type="Gene3D" id="3.40.50.12090">
    <property type="match status" value="2"/>
</dbReference>
<reference evidence="2" key="1">
    <citation type="journal article" date="2013" name="Int. J. Syst. Evol. Microbiol.">
        <title>Polycladomyces abyssicola gen. nov., sp. nov., a thermophilic filamentous bacterium isolated from hemipelagic sediment.</title>
        <authorList>
            <person name="Tsubouchi T."/>
            <person name="Shimane Y."/>
            <person name="Mori K."/>
            <person name="Usui K."/>
            <person name="Hiraki T."/>
            <person name="Tame A."/>
            <person name="Uematsu K."/>
            <person name="Maruyama T."/>
            <person name="Hatada Y."/>
        </authorList>
    </citation>
    <scope>NUCLEOTIDE SEQUENCE</scope>
    <source>
        <strain evidence="2">JIR-001</strain>
    </source>
</reference>
<sequence length="737" mass="80314">MRRRKSRLLMYLMAGIAAFVAFSLPVYPSSWAKPPAVKVMADNVRHQIWGDFAKGKSQNVKMELEGKQTVLTPKQTGQDAVYTSPVIRSSIVFTDVGVHWKNRAKNKIKAQSNTRIDVRFSSDGHHWSSWKEAEVDADMTPGPGHSTETFSQLIYANNGRYFQYRVQMHSNKNVVPRIKDIQVTFINSRDGKKVESKKSFWDILFEKVHAAANKPDIVSRAEWGADESLRYNADGTEKWPREYHSVSHIFVHHTDTPNNDPDPAARVRAIYYYHAVTKGWGDIAYNAIIGSDGRIYEGRKGQDNDVLTNGVVGAGTYGFNKGGFSVSLMGEYQSTPLPANMRQALVKLLAYVASINNIDPTGKSDFVRDYEVTDPNIPKVDHDVPNIAGHRDSKYTPGTYCPGDYVYNDLPQIRQDVAAAIQESNINTNLKRLDGANRYEVAVNVSKELENRGFSSDTILLARGDLYTDALSGGPLAAKSKSPILLTSTTSLPTSVQMEIQRRHPAKVVILGGTGSVSTNVEAQLRNLGVPADGITRIDGPNRFAVSASVAEQVVSGTPTNTAIIASGLTFPDALSASSIAAQRGMPILLVGTNSVPDPIMQFLNNHPEINQFVIVGGPATVSDTVKAQLETKGTVTRISGANRFEVGVNLAKYFNMSASSLVFARGDQNFFADALSGGPLAGLTGSPILLTTPTKLPVEVETYLSENRGVFQKGYILGGTGSVSTDVAQKISGYMQ</sequence>
<dbReference type="PANTHER" id="PTHR30032:SF8">
    <property type="entry name" value="GERMINATION-SPECIFIC N-ACETYLMURAMOYL-L-ALANINE AMIDASE"/>
    <property type="match status" value="1"/>
</dbReference>
<evidence type="ECO:0000313" key="3">
    <source>
        <dbReference type="Proteomes" id="UP000677436"/>
    </source>
</evidence>
<dbReference type="Pfam" id="PF04122">
    <property type="entry name" value="CW_binding_2"/>
    <property type="match status" value="3"/>
</dbReference>
<dbReference type="PANTHER" id="PTHR30032">
    <property type="entry name" value="N-ACETYLMURAMOYL-L-ALANINE AMIDASE-RELATED"/>
    <property type="match status" value="1"/>
</dbReference>
<protein>
    <recommendedName>
        <fullName evidence="1">Peptidoglycan recognition protein family domain-containing protein</fullName>
    </recommendedName>
</protein>
<keyword evidence="3" id="KW-1185">Reference proteome</keyword>